<sequence length="94" mass="10701">MNIAQRLNAVCPQDYKRAWIEAEVGDEWDNQTAWCEGPAGKMQPEIPPVESFAIGDALRDLRSQMTTPGDKPWSRCTFTLYPDGKFNFAVQYDD</sequence>
<protein>
    <submittedName>
        <fullName evidence="1">Antitoxin YezG family protein</fullName>
    </submittedName>
</protein>
<gene>
    <name evidence="1" type="ORF">KME65_18720</name>
</gene>
<evidence type="ECO:0000313" key="1">
    <source>
        <dbReference type="EMBL" id="MBT2990996.1"/>
    </source>
</evidence>
<accession>A0A944MBL8</accession>
<evidence type="ECO:0000313" key="2">
    <source>
        <dbReference type="Proteomes" id="UP000770889"/>
    </source>
</evidence>
<dbReference type="Gene3D" id="3.30.500.20">
    <property type="entry name" value="BH3703-like domains"/>
    <property type="match status" value="1"/>
</dbReference>
<dbReference type="AlphaFoldDB" id="A0A944MBL8"/>
<organism evidence="1 2">
    <name type="scientific">Candidatus Thiodiazotropha taylori</name>
    <dbReference type="NCBI Taxonomy" id="2792791"/>
    <lineage>
        <taxon>Bacteria</taxon>
        <taxon>Pseudomonadati</taxon>
        <taxon>Pseudomonadota</taxon>
        <taxon>Gammaproteobacteria</taxon>
        <taxon>Chromatiales</taxon>
        <taxon>Sedimenticolaceae</taxon>
        <taxon>Candidatus Thiodiazotropha</taxon>
    </lineage>
</organism>
<name>A0A944MBL8_9GAMM</name>
<comment type="caution">
    <text evidence="1">The sequence shown here is derived from an EMBL/GenBank/DDBJ whole genome shotgun (WGS) entry which is preliminary data.</text>
</comment>
<proteinExistence type="predicted"/>
<dbReference type="SUPFAM" id="SSF160424">
    <property type="entry name" value="BH3703-like"/>
    <property type="match status" value="1"/>
</dbReference>
<dbReference type="InterPro" id="IPR036170">
    <property type="entry name" value="YezG-like_sf"/>
</dbReference>
<reference evidence="1 2" key="1">
    <citation type="submission" date="2021-05" db="EMBL/GenBank/DDBJ databases">
        <title>Genetic and Functional Diversity in Clade A Lucinid endosymbionts from the Bahamas.</title>
        <authorList>
            <person name="Giani N.M."/>
            <person name="Engel A.S."/>
            <person name="Campbell B.J."/>
        </authorList>
    </citation>
    <scope>NUCLEOTIDE SEQUENCE [LARGE SCALE GENOMIC DNA]</scope>
    <source>
        <strain evidence="1">LUC16012Gg_MoonRockCtena</strain>
    </source>
</reference>
<dbReference type="Proteomes" id="UP000770889">
    <property type="component" value="Unassembled WGS sequence"/>
</dbReference>
<dbReference type="EMBL" id="JAHHGM010000025">
    <property type="protein sequence ID" value="MBT2990996.1"/>
    <property type="molecule type" value="Genomic_DNA"/>
</dbReference>